<dbReference type="Proteomes" id="UP001237448">
    <property type="component" value="Unassembled WGS sequence"/>
</dbReference>
<dbReference type="InterPro" id="IPR013149">
    <property type="entry name" value="ADH-like_C"/>
</dbReference>
<dbReference type="SUPFAM" id="SSF51735">
    <property type="entry name" value="NAD(P)-binding Rossmann-fold domains"/>
    <property type="match status" value="1"/>
</dbReference>
<comment type="cofactor">
    <cofactor evidence="1 6">
        <name>Zn(2+)</name>
        <dbReference type="ChEBI" id="CHEBI:29105"/>
    </cofactor>
</comment>
<dbReference type="PROSITE" id="PS00059">
    <property type="entry name" value="ADH_ZINC"/>
    <property type="match status" value="1"/>
</dbReference>
<dbReference type="Pfam" id="PF08240">
    <property type="entry name" value="ADH_N"/>
    <property type="match status" value="1"/>
</dbReference>
<dbReference type="InterPro" id="IPR020843">
    <property type="entry name" value="ER"/>
</dbReference>
<dbReference type="EC" id="1.1.1.264" evidence="8"/>
<dbReference type="InterPro" id="IPR036291">
    <property type="entry name" value="NAD(P)-bd_dom_sf"/>
</dbReference>
<dbReference type="Pfam" id="PF00107">
    <property type="entry name" value="ADH_zinc_N"/>
    <property type="match status" value="1"/>
</dbReference>
<evidence type="ECO:0000256" key="1">
    <source>
        <dbReference type="ARBA" id="ARBA00001947"/>
    </source>
</evidence>
<proteinExistence type="inferred from homology"/>
<dbReference type="InterPro" id="IPR002328">
    <property type="entry name" value="ADH_Zn_CS"/>
</dbReference>
<keyword evidence="5 8" id="KW-0560">Oxidoreductase</keyword>
<feature type="domain" description="Enoyl reductase (ER)" evidence="7">
    <location>
        <begin position="10"/>
        <end position="341"/>
    </location>
</feature>
<evidence type="ECO:0000256" key="6">
    <source>
        <dbReference type="RuleBase" id="RU361277"/>
    </source>
</evidence>
<dbReference type="CDD" id="cd08232">
    <property type="entry name" value="idonate-5-DH"/>
    <property type="match status" value="1"/>
</dbReference>
<comment type="similarity">
    <text evidence="2 6">Belongs to the zinc-containing alcohol dehydrogenase family.</text>
</comment>
<name>A0ABU0FMG4_9HYPH</name>
<dbReference type="RefSeq" id="WP_307433828.1">
    <property type="nucleotide sequence ID" value="NZ_JAUSVK010000001.1"/>
</dbReference>
<evidence type="ECO:0000313" key="9">
    <source>
        <dbReference type="Proteomes" id="UP001237448"/>
    </source>
</evidence>
<gene>
    <name evidence="8" type="ORF">J3R73_005075</name>
</gene>
<dbReference type="PANTHER" id="PTHR43161">
    <property type="entry name" value="SORBITOL DEHYDROGENASE"/>
    <property type="match status" value="1"/>
</dbReference>
<evidence type="ECO:0000259" key="7">
    <source>
        <dbReference type="SMART" id="SM00829"/>
    </source>
</evidence>
<evidence type="ECO:0000256" key="3">
    <source>
        <dbReference type="ARBA" id="ARBA00022723"/>
    </source>
</evidence>
<dbReference type="InterPro" id="IPR011032">
    <property type="entry name" value="GroES-like_sf"/>
</dbReference>
<sequence length="344" mass="36258">MKAVVIHAAGDLRVEDVAASNPGPNDVEVRIGAGGICGSDLHYYRHGGFGTVRLKEPMILGHEIAGTVTAVGTQVTSLVPGQKVAVNPSRACGVCRFCREGLQNHCLDMRFYGSAMRFPHVQGGFRESLTCDAAQAVPVPDHVSLTEAAFAEPLAVCLHAVTRAGSLLGKRVLVTGAGPIGVLIAAAARRAGALEIVVTDIVDAPLAIARTVGVDRTVNVAEAPEGLEAYERDKGVFDVMFEAAGSAATLLTGLRVVRPRGLIVQVGQGAEATLPMSLIVTKEVEVRGAFRFHEEFATAVSFIADRLVDVRPLLTDVVALDDARRAFDLASDKSRSMKVQLAFG</sequence>
<protein>
    <submittedName>
        <fullName evidence="8">L-idonate 5-dehydrogenase</fullName>
        <ecNumber evidence="8">1.1.1.264</ecNumber>
    </submittedName>
</protein>
<dbReference type="GO" id="GO:0050572">
    <property type="term" value="F:L-idonate 5-dehydrogenase [NAD(P)+] activity"/>
    <property type="evidence" value="ECO:0007669"/>
    <property type="project" value="UniProtKB-EC"/>
</dbReference>
<keyword evidence="3 6" id="KW-0479">Metal-binding</keyword>
<dbReference type="Gene3D" id="3.90.180.10">
    <property type="entry name" value="Medium-chain alcohol dehydrogenases, catalytic domain"/>
    <property type="match status" value="1"/>
</dbReference>
<keyword evidence="9" id="KW-1185">Reference proteome</keyword>
<comment type="caution">
    <text evidence="8">The sequence shown here is derived from an EMBL/GenBank/DDBJ whole genome shotgun (WGS) entry which is preliminary data.</text>
</comment>
<organism evidence="8 9">
    <name type="scientific">Labrys monachus</name>
    <dbReference type="NCBI Taxonomy" id="217067"/>
    <lineage>
        <taxon>Bacteria</taxon>
        <taxon>Pseudomonadati</taxon>
        <taxon>Pseudomonadota</taxon>
        <taxon>Alphaproteobacteria</taxon>
        <taxon>Hyphomicrobiales</taxon>
        <taxon>Xanthobacteraceae</taxon>
        <taxon>Labrys</taxon>
    </lineage>
</organism>
<evidence type="ECO:0000256" key="4">
    <source>
        <dbReference type="ARBA" id="ARBA00022833"/>
    </source>
</evidence>
<evidence type="ECO:0000256" key="5">
    <source>
        <dbReference type="ARBA" id="ARBA00023002"/>
    </source>
</evidence>
<dbReference type="SMART" id="SM00829">
    <property type="entry name" value="PKS_ER"/>
    <property type="match status" value="1"/>
</dbReference>
<dbReference type="EMBL" id="JAUSVK010000001">
    <property type="protein sequence ID" value="MDQ0395283.1"/>
    <property type="molecule type" value="Genomic_DNA"/>
</dbReference>
<evidence type="ECO:0000313" key="8">
    <source>
        <dbReference type="EMBL" id="MDQ0395283.1"/>
    </source>
</evidence>
<evidence type="ECO:0000256" key="2">
    <source>
        <dbReference type="ARBA" id="ARBA00008072"/>
    </source>
</evidence>
<keyword evidence="4 6" id="KW-0862">Zinc</keyword>
<dbReference type="SUPFAM" id="SSF50129">
    <property type="entry name" value="GroES-like"/>
    <property type="match status" value="1"/>
</dbReference>
<dbReference type="Gene3D" id="3.40.50.720">
    <property type="entry name" value="NAD(P)-binding Rossmann-like Domain"/>
    <property type="match status" value="1"/>
</dbReference>
<dbReference type="PANTHER" id="PTHR43161:SF9">
    <property type="entry name" value="SORBITOL DEHYDROGENASE"/>
    <property type="match status" value="1"/>
</dbReference>
<accession>A0ABU0FMG4</accession>
<dbReference type="InterPro" id="IPR013154">
    <property type="entry name" value="ADH-like_N"/>
</dbReference>
<reference evidence="8 9" key="1">
    <citation type="submission" date="2023-07" db="EMBL/GenBank/DDBJ databases">
        <title>Genomic Encyclopedia of Type Strains, Phase IV (KMG-IV): sequencing the most valuable type-strain genomes for metagenomic binning, comparative biology and taxonomic classification.</title>
        <authorList>
            <person name="Goeker M."/>
        </authorList>
    </citation>
    <scope>NUCLEOTIDE SEQUENCE [LARGE SCALE GENOMIC DNA]</scope>
    <source>
        <strain evidence="8 9">DSM 5896</strain>
    </source>
</reference>